<dbReference type="SUPFAM" id="SSF55729">
    <property type="entry name" value="Acyl-CoA N-acyltransferases (Nat)"/>
    <property type="match status" value="1"/>
</dbReference>
<dbReference type="EMBL" id="CAXAQS010000680">
    <property type="protein sequence ID" value="CAK9252644.1"/>
    <property type="molecule type" value="Genomic_DNA"/>
</dbReference>
<keyword evidence="3" id="KW-1185">Reference proteome</keyword>
<evidence type="ECO:0000259" key="1">
    <source>
        <dbReference type="PROSITE" id="PS51186"/>
    </source>
</evidence>
<feature type="domain" description="N-acetyltransferase" evidence="1">
    <location>
        <begin position="1"/>
        <end position="138"/>
    </location>
</feature>
<dbReference type="CDD" id="cd04301">
    <property type="entry name" value="NAT_SF"/>
    <property type="match status" value="1"/>
</dbReference>
<organism evidence="2 3">
    <name type="scientific">Sphagnum jensenii</name>
    <dbReference type="NCBI Taxonomy" id="128206"/>
    <lineage>
        <taxon>Eukaryota</taxon>
        <taxon>Viridiplantae</taxon>
        <taxon>Streptophyta</taxon>
        <taxon>Embryophyta</taxon>
        <taxon>Bryophyta</taxon>
        <taxon>Sphagnophytina</taxon>
        <taxon>Sphagnopsida</taxon>
        <taxon>Sphagnales</taxon>
        <taxon>Sphagnaceae</taxon>
        <taxon>Sphagnum</taxon>
    </lineage>
</organism>
<dbReference type="PROSITE" id="PS51186">
    <property type="entry name" value="GNAT"/>
    <property type="match status" value="1"/>
</dbReference>
<name>A0ABP0VE74_9BRYO</name>
<evidence type="ECO:0000313" key="3">
    <source>
        <dbReference type="Proteomes" id="UP001497444"/>
    </source>
</evidence>
<dbReference type="Proteomes" id="UP001497444">
    <property type="component" value="Unassembled WGS sequence"/>
</dbReference>
<gene>
    <name evidence="2" type="ORF">CSSPJE1EN1_LOCUS28022</name>
</gene>
<comment type="caution">
    <text evidence="2">The sequence shown here is derived from an EMBL/GenBank/DDBJ whole genome shotgun (WGS) entry which is preliminary data.</text>
</comment>
<dbReference type="InterPro" id="IPR016181">
    <property type="entry name" value="Acyl_CoA_acyltransferase"/>
</dbReference>
<sequence length="138" mass="15623">MSVSNPKAYYGRGVRSDWIHVGLRALNEKLAQRTPRKNIVLEYVEEQGRGGIVAFVHYDVLHIEALFVESAARKRGVGRDLVIEAERLGRLAGANHAWVDTFSWLEAEGFYLKLGYSVFGVLPYKHGEQYRAFLAKSL</sequence>
<dbReference type="Pfam" id="PF00583">
    <property type="entry name" value="Acetyltransf_1"/>
    <property type="match status" value="1"/>
</dbReference>
<dbReference type="Gene3D" id="3.40.630.30">
    <property type="match status" value="1"/>
</dbReference>
<protein>
    <recommendedName>
        <fullName evidence="1">N-acetyltransferase domain-containing protein</fullName>
    </recommendedName>
</protein>
<reference evidence="2" key="1">
    <citation type="submission" date="2024-02" db="EMBL/GenBank/DDBJ databases">
        <authorList>
            <consortium name="ELIXIR-Norway"/>
            <consortium name="Elixir Norway"/>
        </authorList>
    </citation>
    <scope>NUCLEOTIDE SEQUENCE</scope>
</reference>
<proteinExistence type="predicted"/>
<evidence type="ECO:0000313" key="2">
    <source>
        <dbReference type="EMBL" id="CAK9252644.1"/>
    </source>
</evidence>
<dbReference type="InterPro" id="IPR000182">
    <property type="entry name" value="GNAT_dom"/>
</dbReference>
<accession>A0ABP0VE74</accession>